<dbReference type="AlphaFoldDB" id="K0TGB6"/>
<name>K0TGB6_THAOC</name>
<feature type="region of interest" description="Disordered" evidence="2">
    <location>
        <begin position="156"/>
        <end position="211"/>
    </location>
</feature>
<dbReference type="GO" id="GO:0003723">
    <property type="term" value="F:RNA binding"/>
    <property type="evidence" value="ECO:0007669"/>
    <property type="project" value="UniProtKB-UniRule"/>
</dbReference>
<dbReference type="Gene3D" id="3.30.70.330">
    <property type="match status" value="1"/>
</dbReference>
<proteinExistence type="predicted"/>
<evidence type="ECO:0000313" key="5">
    <source>
        <dbReference type="EMBL" id="EJK76445.1"/>
    </source>
</evidence>
<feature type="compositionally biased region" description="Polar residues" evidence="2">
    <location>
        <begin position="636"/>
        <end position="652"/>
    </location>
</feature>
<dbReference type="InterPro" id="IPR000504">
    <property type="entry name" value="RRM_dom"/>
</dbReference>
<feature type="domain" description="RRM" evidence="4">
    <location>
        <begin position="922"/>
        <end position="1005"/>
    </location>
</feature>
<feature type="region of interest" description="Disordered" evidence="2">
    <location>
        <begin position="238"/>
        <end position="280"/>
    </location>
</feature>
<feature type="transmembrane region" description="Helical" evidence="3">
    <location>
        <begin position="551"/>
        <end position="573"/>
    </location>
</feature>
<feature type="compositionally biased region" description="Polar residues" evidence="2">
    <location>
        <begin position="584"/>
        <end position="595"/>
    </location>
</feature>
<gene>
    <name evidence="5" type="ORF">THAOC_01793</name>
</gene>
<evidence type="ECO:0000256" key="3">
    <source>
        <dbReference type="SAM" id="Phobius"/>
    </source>
</evidence>
<keyword evidence="3" id="KW-0812">Transmembrane</keyword>
<evidence type="ECO:0000256" key="1">
    <source>
        <dbReference type="PROSITE-ProRule" id="PRU00176"/>
    </source>
</evidence>
<dbReference type="eggNOG" id="ENOG502RWRR">
    <property type="taxonomic scope" value="Eukaryota"/>
</dbReference>
<protein>
    <recommendedName>
        <fullName evidence="4">RRM domain-containing protein</fullName>
    </recommendedName>
</protein>
<dbReference type="Proteomes" id="UP000266841">
    <property type="component" value="Unassembled WGS sequence"/>
</dbReference>
<organism evidence="5 6">
    <name type="scientific">Thalassiosira oceanica</name>
    <name type="common">Marine diatom</name>
    <dbReference type="NCBI Taxonomy" id="159749"/>
    <lineage>
        <taxon>Eukaryota</taxon>
        <taxon>Sar</taxon>
        <taxon>Stramenopiles</taxon>
        <taxon>Ochrophyta</taxon>
        <taxon>Bacillariophyta</taxon>
        <taxon>Coscinodiscophyceae</taxon>
        <taxon>Thalassiosirophycidae</taxon>
        <taxon>Thalassiosirales</taxon>
        <taxon>Thalassiosiraceae</taxon>
        <taxon>Thalassiosira</taxon>
    </lineage>
</organism>
<feature type="compositionally biased region" description="Polar residues" evidence="2">
    <location>
        <begin position="696"/>
        <end position="708"/>
    </location>
</feature>
<dbReference type="InterPro" id="IPR035979">
    <property type="entry name" value="RBD_domain_sf"/>
</dbReference>
<feature type="compositionally biased region" description="Low complexity" evidence="2">
    <location>
        <begin position="245"/>
        <end position="279"/>
    </location>
</feature>
<feature type="compositionally biased region" description="Low complexity" evidence="2">
    <location>
        <begin position="506"/>
        <end position="540"/>
    </location>
</feature>
<keyword evidence="6" id="KW-1185">Reference proteome</keyword>
<keyword evidence="3" id="KW-0472">Membrane</keyword>
<dbReference type="InterPro" id="IPR012677">
    <property type="entry name" value="Nucleotide-bd_a/b_plait_sf"/>
</dbReference>
<dbReference type="CDD" id="cd00590">
    <property type="entry name" value="RRM_SF"/>
    <property type="match status" value="1"/>
</dbReference>
<dbReference type="SMART" id="SM00360">
    <property type="entry name" value="RRM"/>
    <property type="match status" value="1"/>
</dbReference>
<keyword evidence="1" id="KW-0694">RNA-binding</keyword>
<dbReference type="PROSITE" id="PS50102">
    <property type="entry name" value="RRM"/>
    <property type="match status" value="1"/>
</dbReference>
<reference evidence="5 6" key="1">
    <citation type="journal article" date="2012" name="Genome Biol.">
        <title>Genome and low-iron response of an oceanic diatom adapted to chronic iron limitation.</title>
        <authorList>
            <person name="Lommer M."/>
            <person name="Specht M."/>
            <person name="Roy A.S."/>
            <person name="Kraemer L."/>
            <person name="Andreson R."/>
            <person name="Gutowska M.A."/>
            <person name="Wolf J."/>
            <person name="Bergner S.V."/>
            <person name="Schilhabel M.B."/>
            <person name="Klostermeier U.C."/>
            <person name="Beiko R.G."/>
            <person name="Rosenstiel P."/>
            <person name="Hippler M."/>
            <person name="Laroche J."/>
        </authorList>
    </citation>
    <scope>NUCLEOTIDE SEQUENCE [LARGE SCALE GENOMIC DNA]</scope>
    <source>
        <strain evidence="5 6">CCMP1005</strain>
    </source>
</reference>
<sequence length="1005" mass="109666">MFDFLPPPWSLPFLNKHCYWLPLLGLWTCGQSLVDLRPFPEPIAVSWPVSGLASPAPTYLPIAAGEEKQQRAIDDGAIANDTQARHDWPDDAHDLASPPRSARWASRGDVFSVEREEVYEDGGWHWPRVPRADPLLCPPQPVGRLARCAAGKEPVGCRDADRDAYPAAGEPNDGASLDEPNDVANDGASFYEPIDGANFDEPNDGASFDEPNAVAFDSAVGRGQLCAISHRVDRAKLPSQVPTYSPSLSSQPSNQPSLSGVPTTIPSTEPSESPIISPSQAPSLEDILSYQREYDQRLRVTVPQSLSEIQMGVLQYLYEQYTDEFGYFVGDPNIQTECLIIKQEIGIKSSTPVSRTISRRWIHPASIDKESNSDIGSGSDIHNSRPHTNADPGGENEHSSELFNRGIFRRRRLQAQEVASYPLKISFTMRYSTKIGAYDISTYNLKFQQWMNQNLVNNTQNLARLGIPVIESQPVIMLEERDPTALPSMSPSISRPPTLRPVTQGPTAAPTTSPSLSPTTASPSELPSGSPSGNPSATPPISRVDPNNQSFVLGLSLGLAGAFMVAVVAFMYFRSMEQKHERQFSGSNNTQTSQIEPAAGGQVGHSGSDLEGIGLSATGSGLEQGSGNYAKGPSMDQINNQSNMTMDLTPTDQDPEGDVKMGVQGNADSIFSTNESKPQSQLYDSEHSGPRGPPLLQQQVDSDTFNSTSQSLQEQFPPPPPGQNFSSPPDRPQTITPQEEVITPNYSNLFNLPYGADPNMAFDNNLLMNDNSFSSGSDEYYPGKLDGSQDELDNYKNQDLEAFRSGVESAVVGVEGMLSIAIAKALTEPDETEIPWAIGEGDASDANGIIEASCLCETYDWLKRVDRTNLTVDSAHEYLQEVLNRIVIPVVYGITNPTQGVHIVHACATILGLDLAKELPPTTLVITGMRKTNDLEQGHKYIIKAFKPFGKIEEAAITPNNRGFGFVRFFKPESVQKALKKYREYSIDIQDVSVSVKTLKSELSR</sequence>
<keyword evidence="3" id="KW-1133">Transmembrane helix</keyword>
<dbReference type="SUPFAM" id="SSF54928">
    <property type="entry name" value="RNA-binding domain, RBD"/>
    <property type="match status" value="1"/>
</dbReference>
<comment type="caution">
    <text evidence="5">The sequence shown here is derived from an EMBL/GenBank/DDBJ whole genome shotgun (WGS) entry which is preliminary data.</text>
</comment>
<feature type="compositionally biased region" description="Polar residues" evidence="2">
    <location>
        <begin position="666"/>
        <end position="683"/>
    </location>
</feature>
<feature type="region of interest" description="Disordered" evidence="2">
    <location>
        <begin position="583"/>
        <end position="736"/>
    </location>
</feature>
<dbReference type="EMBL" id="AGNL01002136">
    <property type="protein sequence ID" value="EJK76445.1"/>
    <property type="molecule type" value="Genomic_DNA"/>
</dbReference>
<accession>K0TGB6</accession>
<dbReference type="OMA" id="PQINTIC"/>
<feature type="compositionally biased region" description="Polar residues" evidence="2">
    <location>
        <begin position="617"/>
        <end position="627"/>
    </location>
</feature>
<dbReference type="OrthoDB" id="47957at2759"/>
<evidence type="ECO:0000256" key="2">
    <source>
        <dbReference type="SAM" id="MobiDB-lite"/>
    </source>
</evidence>
<evidence type="ECO:0000313" key="6">
    <source>
        <dbReference type="Proteomes" id="UP000266841"/>
    </source>
</evidence>
<dbReference type="Pfam" id="PF00076">
    <property type="entry name" value="RRM_1"/>
    <property type="match status" value="1"/>
</dbReference>
<evidence type="ECO:0000259" key="4">
    <source>
        <dbReference type="PROSITE" id="PS50102"/>
    </source>
</evidence>
<feature type="region of interest" description="Disordered" evidence="2">
    <location>
        <begin position="484"/>
        <end position="543"/>
    </location>
</feature>
<feature type="region of interest" description="Disordered" evidence="2">
    <location>
        <begin position="368"/>
        <end position="400"/>
    </location>
</feature>